<dbReference type="RefSeq" id="WP_092502355.1">
    <property type="nucleotide sequence ID" value="NZ_LT629695.1"/>
</dbReference>
<evidence type="ECO:0000256" key="1">
    <source>
        <dbReference type="SAM" id="SignalP"/>
    </source>
</evidence>
<dbReference type="InterPro" id="IPR021903">
    <property type="entry name" value="DUF3515"/>
</dbReference>
<name>A0A1G8B3J0_9MICO</name>
<dbReference type="OrthoDB" id="4331648at2"/>
<feature type="chain" id="PRO_5009242981" description="DUF3515 domain-containing protein" evidence="1">
    <location>
        <begin position="23"/>
        <end position="161"/>
    </location>
</feature>
<reference evidence="3" key="1">
    <citation type="submission" date="2016-10" db="EMBL/GenBank/DDBJ databases">
        <authorList>
            <person name="Varghese N."/>
            <person name="Submissions S."/>
        </authorList>
    </citation>
    <scope>NUCLEOTIDE SEQUENCE [LARGE SCALE GENOMIC DNA]</scope>
    <source>
        <strain evidence="3">DSM 22002</strain>
    </source>
</reference>
<evidence type="ECO:0008006" key="4">
    <source>
        <dbReference type="Google" id="ProtNLM"/>
    </source>
</evidence>
<dbReference type="AlphaFoldDB" id="A0A1G8B3J0"/>
<gene>
    <name evidence="2" type="ORF">SAMN04489720_0624</name>
</gene>
<protein>
    <recommendedName>
        <fullName evidence="4">DUF3515 domain-containing protein</fullName>
    </recommendedName>
</protein>
<sequence length="161" mass="16108">MRRLTTALALAGLAAATLTACASTVSLSAAPDATNPQCASVIVALPDVLAEGQVGGPLAERPTDAQATAAWGDPTAVTLRCGVPVPDPSTATCLTISGVDWIDVTEEGSTAQTYVTYGRDPAVEVVLDPEVISGGTVLGELGSMVDRTDEVGACISPADAP</sequence>
<proteinExistence type="predicted"/>
<feature type="signal peptide" evidence="1">
    <location>
        <begin position="1"/>
        <end position="22"/>
    </location>
</feature>
<accession>A0A1G8B3J0</accession>
<dbReference type="Proteomes" id="UP000198822">
    <property type="component" value="Chromosome I"/>
</dbReference>
<dbReference type="STRING" id="399736.SAMN04489720_0624"/>
<keyword evidence="1" id="KW-0732">Signal</keyword>
<organism evidence="2 3">
    <name type="scientific">Agrococcus jejuensis</name>
    <dbReference type="NCBI Taxonomy" id="399736"/>
    <lineage>
        <taxon>Bacteria</taxon>
        <taxon>Bacillati</taxon>
        <taxon>Actinomycetota</taxon>
        <taxon>Actinomycetes</taxon>
        <taxon>Micrococcales</taxon>
        <taxon>Microbacteriaceae</taxon>
        <taxon>Agrococcus</taxon>
    </lineage>
</organism>
<dbReference type="EMBL" id="LT629695">
    <property type="protein sequence ID" value="SDH27200.1"/>
    <property type="molecule type" value="Genomic_DNA"/>
</dbReference>
<dbReference type="Pfam" id="PF12028">
    <property type="entry name" value="DUF3515"/>
    <property type="match status" value="1"/>
</dbReference>
<keyword evidence="3" id="KW-1185">Reference proteome</keyword>
<dbReference type="PROSITE" id="PS51257">
    <property type="entry name" value="PROKAR_LIPOPROTEIN"/>
    <property type="match status" value="1"/>
</dbReference>
<evidence type="ECO:0000313" key="3">
    <source>
        <dbReference type="Proteomes" id="UP000198822"/>
    </source>
</evidence>
<evidence type="ECO:0000313" key="2">
    <source>
        <dbReference type="EMBL" id="SDH27200.1"/>
    </source>
</evidence>